<organism evidence="2 3">
    <name type="scientific">Scylla paramamosain</name>
    <name type="common">Mud crab</name>
    <dbReference type="NCBI Taxonomy" id="85552"/>
    <lineage>
        <taxon>Eukaryota</taxon>
        <taxon>Metazoa</taxon>
        <taxon>Ecdysozoa</taxon>
        <taxon>Arthropoda</taxon>
        <taxon>Crustacea</taxon>
        <taxon>Multicrustacea</taxon>
        <taxon>Malacostraca</taxon>
        <taxon>Eumalacostraca</taxon>
        <taxon>Eucarida</taxon>
        <taxon>Decapoda</taxon>
        <taxon>Pleocyemata</taxon>
        <taxon>Brachyura</taxon>
        <taxon>Eubrachyura</taxon>
        <taxon>Portunoidea</taxon>
        <taxon>Portunidae</taxon>
        <taxon>Portuninae</taxon>
        <taxon>Scylla</taxon>
    </lineage>
</organism>
<accession>A0AAW0TIE9</accession>
<evidence type="ECO:0000313" key="3">
    <source>
        <dbReference type="Proteomes" id="UP001487740"/>
    </source>
</evidence>
<dbReference type="AlphaFoldDB" id="A0AAW0TIE9"/>
<dbReference type="EMBL" id="JARAKH010000030">
    <property type="protein sequence ID" value="KAK8386898.1"/>
    <property type="molecule type" value="Genomic_DNA"/>
</dbReference>
<feature type="signal peptide" evidence="1">
    <location>
        <begin position="1"/>
        <end position="27"/>
    </location>
</feature>
<protein>
    <submittedName>
        <fullName evidence="2">Uncharacterized protein</fullName>
    </submittedName>
</protein>
<reference evidence="2 3" key="1">
    <citation type="submission" date="2023-03" db="EMBL/GenBank/DDBJ databases">
        <title>High-quality genome of Scylla paramamosain provides insights in environmental adaptation.</title>
        <authorList>
            <person name="Zhang L."/>
        </authorList>
    </citation>
    <scope>NUCLEOTIDE SEQUENCE [LARGE SCALE GENOMIC DNA]</scope>
    <source>
        <strain evidence="2">LZ_2023a</strain>
        <tissue evidence="2">Muscle</tissue>
    </source>
</reference>
<comment type="caution">
    <text evidence="2">The sequence shown here is derived from an EMBL/GenBank/DDBJ whole genome shotgun (WGS) entry which is preliminary data.</text>
</comment>
<evidence type="ECO:0000256" key="1">
    <source>
        <dbReference type="SAM" id="SignalP"/>
    </source>
</evidence>
<sequence>MLQHSRTPGVVLMVLVICYCAIPPVSTYAYGQDSGSTFYCPYRHVVKEETQILEASVVEVETKPISVVSLRTATYTTTTTLTAITHLSRTVTIHRPNVQIVHSVVVTSPQHITRTEVSTVPWTITFTTTALTTAISTRLLHTTTTFVPPRLPPVTSTSTLVLEQPVTSLVPSVSYVTPVETVVEFLTKIVTTRVVGQAPAVTSTRTITDTIVFTVITTTVTYTLNDVKVMTSTIQITQMALTTVTITHTAPGNTVVLYGSPATLVVTETQVQRNTVELLQPYVTLAVAPVTTTMLDSTTVTSTNTLEFIVTKTRAWHVTAHQKVYRSTLAKITQETHQIPECSMDVKKTYTHAHTHAYAHSTTDVTSTIKVVTTTTSYIMETFTTTLLGEGASQCPKEDLARSHSPPAHSPACYAPREASLVTTQDLLEWSRHTVQGVSRRIENGALEQ</sequence>
<keyword evidence="3" id="KW-1185">Reference proteome</keyword>
<evidence type="ECO:0000313" key="2">
    <source>
        <dbReference type="EMBL" id="KAK8386898.1"/>
    </source>
</evidence>
<gene>
    <name evidence="2" type="ORF">O3P69_017964</name>
</gene>
<proteinExistence type="predicted"/>
<dbReference type="Proteomes" id="UP001487740">
    <property type="component" value="Unassembled WGS sequence"/>
</dbReference>
<keyword evidence="1" id="KW-0732">Signal</keyword>
<name>A0AAW0TIE9_SCYPA</name>
<feature type="chain" id="PRO_5043441138" evidence="1">
    <location>
        <begin position="28"/>
        <end position="449"/>
    </location>
</feature>